<sequence length="151" mass="17843">MNWKRVLRQCLMAVGIPYIAFVLLFNYFYSLNNYESCEKYTAKLNGGVHVFQGKPLNVSICGLDRLPHDQTRSFYSVPDRARIRVFSMDGELLAERYFEPLWESRWLHKLEYGDDYLIYNDGDGSGFGTRMAMPPTTWDWIRARLPRPWPF</sequence>
<keyword evidence="1" id="KW-0472">Membrane</keyword>
<proteinExistence type="predicted"/>
<keyword evidence="3" id="KW-1185">Reference proteome</keyword>
<name>A0ABW1APJ2_9RHOO</name>
<evidence type="ECO:0000256" key="1">
    <source>
        <dbReference type="SAM" id="Phobius"/>
    </source>
</evidence>
<reference evidence="3" key="1">
    <citation type="journal article" date="2019" name="Int. J. Syst. Evol. Microbiol.">
        <title>The Global Catalogue of Microorganisms (GCM) 10K type strain sequencing project: providing services to taxonomists for standard genome sequencing and annotation.</title>
        <authorList>
            <consortium name="The Broad Institute Genomics Platform"/>
            <consortium name="The Broad Institute Genome Sequencing Center for Infectious Disease"/>
            <person name="Wu L."/>
            <person name="Ma J."/>
        </authorList>
    </citation>
    <scope>NUCLEOTIDE SEQUENCE [LARGE SCALE GENOMIC DNA]</scope>
    <source>
        <strain evidence="3">SHR3</strain>
    </source>
</reference>
<dbReference type="RefSeq" id="WP_157748446.1">
    <property type="nucleotide sequence ID" value="NZ_JBHSOG010000023.1"/>
</dbReference>
<accession>A0ABW1APJ2</accession>
<gene>
    <name evidence="2" type="ORF">ACFPTN_06680</name>
</gene>
<evidence type="ECO:0000313" key="2">
    <source>
        <dbReference type="EMBL" id="MFC5769054.1"/>
    </source>
</evidence>
<keyword evidence="1" id="KW-1133">Transmembrane helix</keyword>
<evidence type="ECO:0000313" key="3">
    <source>
        <dbReference type="Proteomes" id="UP001595974"/>
    </source>
</evidence>
<dbReference type="EMBL" id="JBHSOG010000023">
    <property type="protein sequence ID" value="MFC5769054.1"/>
    <property type="molecule type" value="Genomic_DNA"/>
</dbReference>
<comment type="caution">
    <text evidence="2">The sequence shown here is derived from an EMBL/GenBank/DDBJ whole genome shotgun (WGS) entry which is preliminary data.</text>
</comment>
<dbReference type="Proteomes" id="UP001595974">
    <property type="component" value="Unassembled WGS sequence"/>
</dbReference>
<organism evidence="2 3">
    <name type="scientific">Thauera sinica</name>
    <dbReference type="NCBI Taxonomy" id="2665146"/>
    <lineage>
        <taxon>Bacteria</taxon>
        <taxon>Pseudomonadati</taxon>
        <taxon>Pseudomonadota</taxon>
        <taxon>Betaproteobacteria</taxon>
        <taxon>Rhodocyclales</taxon>
        <taxon>Zoogloeaceae</taxon>
        <taxon>Thauera</taxon>
    </lineage>
</organism>
<protein>
    <recommendedName>
        <fullName evidence="4">Transmembrane protein</fullName>
    </recommendedName>
</protein>
<evidence type="ECO:0008006" key="4">
    <source>
        <dbReference type="Google" id="ProtNLM"/>
    </source>
</evidence>
<feature type="transmembrane region" description="Helical" evidence="1">
    <location>
        <begin position="12"/>
        <end position="29"/>
    </location>
</feature>
<keyword evidence="1" id="KW-0812">Transmembrane</keyword>